<name>A0A7D5IVM2_9PAST</name>
<evidence type="ECO:0008006" key="3">
    <source>
        <dbReference type="Google" id="ProtNLM"/>
    </source>
</evidence>
<reference evidence="1 2" key="1">
    <citation type="submission" date="2020-06" db="EMBL/GenBank/DDBJ databases">
        <title>Mannheimia pernigra sp. nov. isolated from bovine respiratory tract.</title>
        <authorList>
            <person name="Kuhnert P."/>
            <person name="Akarsu-Egger H."/>
        </authorList>
    </citation>
    <scope>NUCLEOTIDE SEQUENCE [LARGE SCALE GENOMIC DNA]</scope>
    <source>
        <strain evidence="1 2">BNO311</strain>
    </source>
</reference>
<accession>A0A7D5IVM2</accession>
<evidence type="ECO:0000313" key="2">
    <source>
        <dbReference type="Proteomes" id="UP000509660"/>
    </source>
</evidence>
<dbReference type="RefSeq" id="WP_176809868.1">
    <property type="nucleotide sequence ID" value="NZ_CP055306.1"/>
</dbReference>
<sequence length="235" mass="26884">MVKPIKQTFIHIFYILTLSLVGCSVDNAITPKMGKISTFNGDITIQTATYVSQSDIYLNYDINGFNILANPKKPNEIIVYQNGKVVALLNNNFQRIFYPNQFNLPMSEFELFTYDIKNHSVTYNSKDIYYSDFGLDGIDMESQKFSDKGSNFTNSEFTGKPITSIDKANIPNKVCKSFIENLACCLSDNKQGYQPYSFKLGQGWLPILTNKKMVDICNAKDFDEIKRKRLQELYP</sequence>
<dbReference type="PROSITE" id="PS51257">
    <property type="entry name" value="PROKAR_LIPOPROTEIN"/>
    <property type="match status" value="1"/>
</dbReference>
<dbReference type="EMBL" id="CP055306">
    <property type="protein sequence ID" value="QLB40518.1"/>
    <property type="molecule type" value="Genomic_DNA"/>
</dbReference>
<keyword evidence="2" id="KW-1185">Reference proteome</keyword>
<proteinExistence type="predicted"/>
<organism evidence="1 2">
    <name type="scientific">Mannheimia pernigra</name>
    <dbReference type="NCBI Taxonomy" id="111844"/>
    <lineage>
        <taxon>Bacteria</taxon>
        <taxon>Pseudomonadati</taxon>
        <taxon>Pseudomonadota</taxon>
        <taxon>Gammaproteobacteria</taxon>
        <taxon>Pasteurellales</taxon>
        <taxon>Pasteurellaceae</taxon>
        <taxon>Mannheimia</taxon>
    </lineage>
</organism>
<dbReference type="AlphaFoldDB" id="A0A7D5IVM2"/>
<gene>
    <name evidence="1" type="ORF">HV559_06340</name>
</gene>
<dbReference type="Proteomes" id="UP000509660">
    <property type="component" value="Chromosome"/>
</dbReference>
<evidence type="ECO:0000313" key="1">
    <source>
        <dbReference type="EMBL" id="QLB40518.1"/>
    </source>
</evidence>
<protein>
    <recommendedName>
        <fullName evidence="3">Lipoprotein</fullName>
    </recommendedName>
</protein>